<evidence type="ECO:0000313" key="2">
    <source>
        <dbReference type="EMBL" id="AZI41971.1"/>
    </source>
</evidence>
<accession>A0A3G8YKD7</accession>
<organism evidence="2 3">
    <name type="scientific">Deinococcus psychrotolerans</name>
    <dbReference type="NCBI Taxonomy" id="2489213"/>
    <lineage>
        <taxon>Bacteria</taxon>
        <taxon>Thermotogati</taxon>
        <taxon>Deinococcota</taxon>
        <taxon>Deinococci</taxon>
        <taxon>Deinococcales</taxon>
        <taxon>Deinococcaceae</taxon>
        <taxon>Deinococcus</taxon>
    </lineage>
</organism>
<proteinExistence type="predicted"/>
<dbReference type="AlphaFoldDB" id="A0A3G8YKD7"/>
<dbReference type="OrthoDB" id="66583at2"/>
<keyword evidence="3" id="KW-1185">Reference proteome</keyword>
<dbReference type="Proteomes" id="UP000276417">
    <property type="component" value="Chromosome 1"/>
</dbReference>
<keyword evidence="1" id="KW-0732">Signal</keyword>
<dbReference type="KEGG" id="dph:EHF33_03725"/>
<sequence>MSPSHSLLLAVFSLTAALLTTGLAAEVRVPDSKVSYEVSQDTKKQNNSVIYLDERYTDTSKSYLSLRCIGGGYLASLSSKYALFDKGQRNDLDKLYRVTYQVGSAGPLAVKTLRSYEVAGKLDLSAFTFLDPAANAAIAAGLTAGKTLRLQLKPLKTGVLTGPLDYTFEAQGFGAAATAVNQCH</sequence>
<evidence type="ECO:0000256" key="1">
    <source>
        <dbReference type="SAM" id="SignalP"/>
    </source>
</evidence>
<protein>
    <submittedName>
        <fullName evidence="2">Uncharacterized protein</fullName>
    </submittedName>
</protein>
<feature type="signal peptide" evidence="1">
    <location>
        <begin position="1"/>
        <end position="24"/>
    </location>
</feature>
<feature type="chain" id="PRO_5018056738" evidence="1">
    <location>
        <begin position="25"/>
        <end position="184"/>
    </location>
</feature>
<reference evidence="2 3" key="1">
    <citation type="submission" date="2018-11" db="EMBL/GenBank/DDBJ databases">
        <title>Deinococcus shelandsis sp. nov., isolated from South Shetland Islands soil of Antarctica.</title>
        <authorList>
            <person name="Tian J."/>
        </authorList>
    </citation>
    <scope>NUCLEOTIDE SEQUENCE [LARGE SCALE GENOMIC DNA]</scope>
    <source>
        <strain evidence="2 3">S14-83T</strain>
    </source>
</reference>
<evidence type="ECO:0000313" key="3">
    <source>
        <dbReference type="Proteomes" id="UP000276417"/>
    </source>
</evidence>
<dbReference type="EMBL" id="CP034183">
    <property type="protein sequence ID" value="AZI41971.1"/>
    <property type="molecule type" value="Genomic_DNA"/>
</dbReference>
<gene>
    <name evidence="2" type="ORF">EHF33_03725</name>
</gene>
<name>A0A3G8YKD7_9DEIO</name>
<dbReference type="RefSeq" id="WP_124868012.1">
    <property type="nucleotide sequence ID" value="NZ_CP034183.1"/>
</dbReference>